<evidence type="ECO:0000313" key="14">
    <source>
        <dbReference type="Proteomes" id="UP000253845"/>
    </source>
</evidence>
<dbReference type="Gene3D" id="3.30.70.3290">
    <property type="match status" value="1"/>
</dbReference>
<accession>A0A370BTY0</accession>
<feature type="compositionally biased region" description="Low complexity" evidence="9">
    <location>
        <begin position="1602"/>
        <end position="1619"/>
    </location>
</feature>
<dbReference type="InterPro" id="IPR029063">
    <property type="entry name" value="SAM-dependent_MTases_sf"/>
</dbReference>
<dbReference type="PROSITE" id="PS00012">
    <property type="entry name" value="PHOSPHOPANTETHEINE"/>
    <property type="match status" value="1"/>
</dbReference>
<evidence type="ECO:0000256" key="5">
    <source>
        <dbReference type="ARBA" id="ARBA00022857"/>
    </source>
</evidence>
<dbReference type="SUPFAM" id="SSF55048">
    <property type="entry name" value="Probable ACP-binding domain of malonyl-CoA ACP transacylase"/>
    <property type="match status" value="1"/>
</dbReference>
<dbReference type="Gene3D" id="3.40.50.150">
    <property type="entry name" value="Vaccinia Virus protein VP39"/>
    <property type="match status" value="1"/>
</dbReference>
<dbReference type="InterPro" id="IPR049900">
    <property type="entry name" value="PKS_mFAS_DH"/>
</dbReference>
<dbReference type="InterPro" id="IPR020841">
    <property type="entry name" value="PKS_Beta-ketoAc_synthase_dom"/>
</dbReference>
<reference evidence="13 14" key="1">
    <citation type="submission" date="2018-07" db="EMBL/GenBank/DDBJ databases">
        <title>Section-level genome sequencing of Aspergillus section Nigri to investigate inter- and intra-species variation.</title>
        <authorList>
            <consortium name="DOE Joint Genome Institute"/>
            <person name="Vesth T.C."/>
            <person name="Nybo J.L."/>
            <person name="Theobald S."/>
            <person name="Frisvad J.C."/>
            <person name="Larsen T.O."/>
            <person name="Nielsen K.F."/>
            <person name="Hoof J.B."/>
            <person name="Brandl J."/>
            <person name="Salamov A."/>
            <person name="Riley R."/>
            <person name="Gladden J.M."/>
            <person name="Phatale P."/>
            <person name="Nielsen M.T."/>
            <person name="Lyhne E.K."/>
            <person name="Kogle M.E."/>
            <person name="Strasser K."/>
            <person name="McDonnell E."/>
            <person name="Barry K."/>
            <person name="Clum A."/>
            <person name="Chen C."/>
            <person name="Nolan M."/>
            <person name="Sandor L."/>
            <person name="Kuo A."/>
            <person name="Lipzen A."/>
            <person name="Hainaut M."/>
            <person name="Drula E."/>
            <person name="Tsang A."/>
            <person name="Magnuson J.K."/>
            <person name="Henrissat B."/>
            <person name="Wiebenga A."/>
            <person name="Simmons B.A."/>
            <person name="Makela M.R."/>
            <person name="De vries R.P."/>
            <person name="Grigoriev I.V."/>
            <person name="Mortensen U.H."/>
            <person name="Baker S.E."/>
            <person name="Andersen M.R."/>
        </authorList>
    </citation>
    <scope>NUCLEOTIDE SEQUENCE [LARGE SCALE GENOMIC DNA]</scope>
    <source>
        <strain evidence="13 14">ATCC 13496</strain>
    </source>
</reference>
<keyword evidence="5" id="KW-0521">NADP</keyword>
<dbReference type="PANTHER" id="PTHR45681">
    <property type="entry name" value="POLYKETIDE SYNTHASE 44-RELATED"/>
    <property type="match status" value="1"/>
</dbReference>
<feature type="active site" description="Proton donor; for dehydratase activity" evidence="8">
    <location>
        <position position="1499"/>
    </location>
</feature>
<evidence type="ECO:0000259" key="11">
    <source>
        <dbReference type="PROSITE" id="PS52004"/>
    </source>
</evidence>
<dbReference type="Pfam" id="PF16073">
    <property type="entry name" value="SAT"/>
    <property type="match status" value="1"/>
</dbReference>
<feature type="region of interest" description="Disordered" evidence="9">
    <location>
        <begin position="1600"/>
        <end position="1651"/>
    </location>
</feature>
<dbReference type="Gene3D" id="3.40.50.720">
    <property type="entry name" value="NAD(P)-binding Rossmann-like Domain"/>
    <property type="match status" value="1"/>
</dbReference>
<feature type="domain" description="Ketosynthase family 3 (KS3)" evidence="11">
    <location>
        <begin position="372"/>
        <end position="790"/>
    </location>
</feature>
<dbReference type="InterPro" id="IPR020806">
    <property type="entry name" value="PKS_PP-bd"/>
</dbReference>
<evidence type="ECO:0000256" key="6">
    <source>
        <dbReference type="ARBA" id="ARBA00023268"/>
    </source>
</evidence>
<dbReference type="GO" id="GO:0044550">
    <property type="term" value="P:secondary metabolite biosynthetic process"/>
    <property type="evidence" value="ECO:0007669"/>
    <property type="project" value="UniProtKB-ARBA"/>
</dbReference>
<dbReference type="PANTHER" id="PTHR45681:SF6">
    <property type="entry name" value="POLYKETIDE SYNTHASE 37"/>
    <property type="match status" value="1"/>
</dbReference>
<dbReference type="Gene3D" id="1.10.1200.10">
    <property type="entry name" value="ACP-like"/>
    <property type="match status" value="1"/>
</dbReference>
<dbReference type="InterPro" id="IPR050444">
    <property type="entry name" value="Polyketide_Synthase"/>
</dbReference>
<gene>
    <name evidence="13" type="ORF">M747DRAFT_353979</name>
</gene>
<dbReference type="SUPFAM" id="SSF51735">
    <property type="entry name" value="NAD(P)-binding Rossmann-fold domains"/>
    <property type="match status" value="1"/>
</dbReference>
<keyword evidence="7" id="KW-0012">Acyltransferase</keyword>
<evidence type="ECO:0000256" key="4">
    <source>
        <dbReference type="ARBA" id="ARBA00022679"/>
    </source>
</evidence>
<evidence type="ECO:0000259" key="12">
    <source>
        <dbReference type="PROSITE" id="PS52019"/>
    </source>
</evidence>
<dbReference type="SMART" id="SM00823">
    <property type="entry name" value="PKS_PP"/>
    <property type="match status" value="1"/>
</dbReference>
<dbReference type="Pfam" id="PF18558">
    <property type="entry name" value="HTH_51"/>
    <property type="match status" value="1"/>
</dbReference>
<dbReference type="SMR" id="A0A370BTY0"/>
<dbReference type="InterPro" id="IPR014030">
    <property type="entry name" value="Ketoacyl_synth_N"/>
</dbReference>
<dbReference type="SUPFAM" id="SSF47336">
    <property type="entry name" value="ACP-like"/>
    <property type="match status" value="1"/>
</dbReference>
<keyword evidence="3" id="KW-0597">Phosphoprotein</keyword>
<dbReference type="SMART" id="SM01294">
    <property type="entry name" value="PKS_PP_betabranch"/>
    <property type="match status" value="1"/>
</dbReference>
<dbReference type="Pfam" id="PF00109">
    <property type="entry name" value="ketoacyl-synt"/>
    <property type="match status" value="1"/>
</dbReference>
<dbReference type="InterPro" id="IPR001227">
    <property type="entry name" value="Ac_transferase_dom_sf"/>
</dbReference>
<dbReference type="Pfam" id="PF02801">
    <property type="entry name" value="Ketoacyl-synt_C"/>
    <property type="match status" value="1"/>
</dbReference>
<dbReference type="InterPro" id="IPR014031">
    <property type="entry name" value="Ketoacyl_synth_C"/>
</dbReference>
<dbReference type="InterPro" id="IPR016039">
    <property type="entry name" value="Thiolase-like"/>
</dbReference>
<feature type="compositionally biased region" description="Polar residues" evidence="9">
    <location>
        <begin position="1769"/>
        <end position="1785"/>
    </location>
</feature>
<dbReference type="CDD" id="cd00833">
    <property type="entry name" value="PKS"/>
    <property type="match status" value="1"/>
</dbReference>
<evidence type="ECO:0000256" key="2">
    <source>
        <dbReference type="ARBA" id="ARBA00022450"/>
    </source>
</evidence>
<dbReference type="InterPro" id="IPR016036">
    <property type="entry name" value="Malonyl_transacylase_ACP-bd"/>
</dbReference>
<name>A0A370BTY0_ASPNG</name>
<evidence type="ECO:0000256" key="3">
    <source>
        <dbReference type="ARBA" id="ARBA00022553"/>
    </source>
</evidence>
<feature type="compositionally biased region" description="Low complexity" evidence="9">
    <location>
        <begin position="1750"/>
        <end position="1766"/>
    </location>
</feature>
<dbReference type="GO" id="GO:0016746">
    <property type="term" value="F:acyltransferase activity"/>
    <property type="evidence" value="ECO:0007669"/>
    <property type="project" value="UniProtKB-KW"/>
</dbReference>
<keyword evidence="6" id="KW-0511">Multifunctional enzyme</keyword>
<dbReference type="SMART" id="SM00825">
    <property type="entry name" value="PKS_KS"/>
    <property type="match status" value="1"/>
</dbReference>
<evidence type="ECO:0000256" key="8">
    <source>
        <dbReference type="PROSITE-ProRule" id="PRU01363"/>
    </source>
</evidence>
<dbReference type="SUPFAM" id="SSF53901">
    <property type="entry name" value="Thiolase-like"/>
    <property type="match status" value="1"/>
</dbReference>
<dbReference type="GO" id="GO:0031177">
    <property type="term" value="F:phosphopantetheine binding"/>
    <property type="evidence" value="ECO:0007669"/>
    <property type="project" value="InterPro"/>
</dbReference>
<feature type="active site" description="Proton acceptor; for dehydratase activity" evidence="8">
    <location>
        <position position="1314"/>
    </location>
</feature>
<feature type="region of interest" description="C-terminal hotdog fold" evidence="8">
    <location>
        <begin position="1443"/>
        <end position="1591"/>
    </location>
</feature>
<dbReference type="InterPro" id="IPR036291">
    <property type="entry name" value="NAD(P)-bd_dom_sf"/>
</dbReference>
<evidence type="ECO:0000256" key="7">
    <source>
        <dbReference type="ARBA" id="ARBA00023315"/>
    </source>
</evidence>
<dbReference type="Pfam" id="PF00550">
    <property type="entry name" value="PP-binding"/>
    <property type="match status" value="1"/>
</dbReference>
<sequence length="2617" mass="287801">MVTTTRATNPTNTLLLFGPQALSFSTATFADIHARVVQTSENAWIKQTITSLPGLWDALVKEFPQYGALEGKQLLRDLDRWFETGTMEHAEPHLPNILLSPMVVITQLTEYVDYLKTMPHAADQQTETVGFCTGLLTALAASLASDIKGIRQYGAIAIKLAMIIGAVVDVQDITSPNGPSKSLAVAWDSAETQDRLNQIIDQSPEVYISVEYDYNRATITTAARSISSLQQRLRNAGLIASEIGLRGRFHCACYKNDIEALSKFCDSVPSLCLPDAAVLVLPTRSNDAGSFILSGKLHHCALRSILLDTSHWYQTLEVIRQSCLKSPSSMVVSFGPERCIPPSILKGLSSIVTTAAEYQPSYLHRDPELCNPNEIAVIGMSCKVAGADDVDEFWDLLCKAESQHQEVPKERFGFESAFREVDPTRKWYGNFINEHDCFDHKFFKKSAREIAATDPQQRQMLQVAYQAVEQSGYFTTPKSDKDRKIGCYIGVCAADYEYNVACHPPNAFMATGNLKSFVAGKISHWFGWTGPGLCIDTACSSSLVAVHQACQAILTGDCTAALAGGANIITHPLWYQNLAAASFLSPTGQCKPFDASADGYCRGEGFAAVFLKKMSAAIADGDMIIGSIKATAVNQNQNCTPVFVPNAPTLSDLFRDVLDRSQLTANQITVVEAHGTGTQVGDPAEYQSIRNVLGGPSRSTPLLFGSVKGLVGHTECTSGAVSLVKTLLMQQHEAIPPQPSFDRLNPEIPVSESDNMQIATRFSPWTAEYRAALINNYGACGSNASMVVAQAPRTEQRRSATRRTSVVLDYPFRLCGSDDRALRAYSERLLRFIASGIKDGISVADLAFNVCRQSNPTLDRSLAFACRTTQEVEEKLRAFVAGNQGLIATSRSKTPREVILCFGGQISNYVGLDREVYDNVALLRKHLAICDAACRDLGVDSIFPGIFQKSPISDPVKLQTILFSTQYSSAKAWMDSGVRPVAAVGHSFGELTALCATGILSLADAMKMIVGRATVIRDFWGEDKGSMIAVEADENRVQRLLAEAAKQCELIHARAPTIACVNGPTSYTLAGPVKSIDIVTEVISKLSDSGPSIRSKRLKVTNAFHSTLVEPLMEELEKVGQHLTFNTPTMQLERAIKHYSDATLTSDYVYDHMRNPVYFNQAVQRLAQQYPDSVWLEAGSNSTITSMASRALGSPRSLHFQAVNITSDDSWSMLITSTLSLWKQGISTNFWAYHAEQTYEYNPVLLPPYQFEPSRHWMELKVPSSMNNGKVQCGARDEEGPPKTLWSLIEASDKVARFQINTAAPKYVELVSGHVIANTAPICPATVEVDIVVEALRSLRPDFMDSNLQPQVLAVTNQSPICIDPNRSVWLECQAMDSNSVWEWRIVSDSLQEPGTSSSAHVLGKLAFLSGQDEVKQQESEFMRLERLIGHQRCVDLLNTTEADDIIQGRNIYTTFAGVVDYGEQYRGLKKIVGKGLESAGRVQKKPSEESWLDAHLGDCFSQVGGIWVNCMTDHNPDDMFIATGFEKWVRSPALRHGQPRSEIWDVLACHHRSSEQTYLTDIFIFDAEQGALTEVILGINYHKVAKASMSKILSRLSGTEAAPSSSTRAHPTSSSSPRLPGPSVPEDKSQNETQPAGTNAVAKKKSEKSAQQNVLEKTRALLAEISGLEPSEIEAETGLADIGIDSLMGMELARDLEALFKCPLLGDELANVTTFQGLVEYVQSAVGVPTNGDEPDNTNADEVSEEDNLAPSPSSSSSSTNLTEDSSLDQAETTTNISSYPGQTKTEKPAMPPASSKTLELSPSWVLEAFEESKRLTDHFIEQYRCANYVDTTLPKQTQLCVALTVEAFEQLGCPIRTAVAGQKLERIIHIPKHAQLAQYLYRLLSADARLIDLTEDGRITRTHMALPKPSDQILQDLLRLYPDHEWANRLAAFTGARLAEVLKGETDGLGLIFGTDEGRELVAGLYGDSLLNKLSYRQMEDIITRLASRIPRDSGPLKILEMGAGTGGTTKGMAPLLARLGIPVEYTFTDLSGSFVAAARKKYQKEYPFMKFQVHDIEKPPSDQLRHSQHIVIASNAIHATHSLTDSSRHVREFLKTDGFLMIVEMTQPVHWVDIIFGLFDGWWLFADGRDHAIASAGWWEKVFQSVGYGQVDWTDGHRPEVQIQRVIIAFASGPRYGRQPLPPAPPPNLVPGSHASRQAAVNEYLDKYTKGFTLPAQTSNPDISNSTSYWEKQCVLITGATGSLGVHLVAAVAALDDVQTVICLNRRSPMDPDLRQQQAFERRGILLEAASMSKIRVLQTDSSKPQLGLTDEVYSSLVTSTTHIIHNAWPMTGKRPLSGLEQQFQVMRNLLDLAAQCSSTRPANVPRIVFQFISSIATVGYYPLWSGQTLVPETCMGIESVLANGYGEAKYVCEQMLDRTLHQYPDRFRAMAVRLGQIAGSRTSGYWNPMEHLSFLFKSAQTLQVFPDFTGDLCWTPVNDVAATLSDLLLLSPHSSSMTDQPIYHIDNPVRQSWSEMVPVLIDALGIPAQNVFPFADWVCRVRAFPGQVEWDNPAALLIDFLDDHFLRMSCGGLLLDTKRACEHSPTLAAVGPVTAELARKYIQSWKEMGFLNP</sequence>
<dbReference type="SUPFAM" id="SSF53335">
    <property type="entry name" value="S-adenosyl-L-methionine-dependent methyltransferases"/>
    <property type="match status" value="1"/>
</dbReference>
<dbReference type="InterPro" id="IPR016035">
    <property type="entry name" value="Acyl_Trfase/lysoPLipase"/>
</dbReference>
<dbReference type="SUPFAM" id="SSF52151">
    <property type="entry name" value="FabD/lysophospholipase-like"/>
    <property type="match status" value="1"/>
</dbReference>
<dbReference type="Pfam" id="PF08242">
    <property type="entry name" value="Methyltransf_12"/>
    <property type="match status" value="1"/>
</dbReference>
<dbReference type="InterPro" id="IPR014043">
    <property type="entry name" value="Acyl_transferase_dom"/>
</dbReference>
<dbReference type="InterPro" id="IPR013217">
    <property type="entry name" value="Methyltransf_12"/>
</dbReference>
<dbReference type="Pfam" id="PF00698">
    <property type="entry name" value="Acyl_transf_1"/>
    <property type="match status" value="1"/>
</dbReference>
<dbReference type="PROSITE" id="PS50075">
    <property type="entry name" value="CARRIER"/>
    <property type="match status" value="1"/>
</dbReference>
<feature type="domain" description="Carrier" evidence="10">
    <location>
        <begin position="1653"/>
        <end position="1727"/>
    </location>
</feature>
<evidence type="ECO:0000313" key="13">
    <source>
        <dbReference type="EMBL" id="RDH18947.1"/>
    </source>
</evidence>
<protein>
    <submittedName>
        <fullName evidence="13">Polyketide synthase</fullName>
    </submittedName>
</protein>
<dbReference type="VEuPathDB" id="FungiDB:M747DRAFT_353979"/>
<dbReference type="InterPro" id="IPR036736">
    <property type="entry name" value="ACP-like_sf"/>
</dbReference>
<feature type="domain" description="PKS/mFAS DH" evidence="12">
    <location>
        <begin position="1282"/>
        <end position="1591"/>
    </location>
</feature>
<proteinExistence type="predicted"/>
<organism evidence="13 14">
    <name type="scientific">Aspergillus niger ATCC 13496</name>
    <dbReference type="NCBI Taxonomy" id="1353008"/>
    <lineage>
        <taxon>Eukaryota</taxon>
        <taxon>Fungi</taxon>
        <taxon>Dikarya</taxon>
        <taxon>Ascomycota</taxon>
        <taxon>Pezizomycotina</taxon>
        <taxon>Eurotiomycetes</taxon>
        <taxon>Eurotiomycetidae</taxon>
        <taxon>Eurotiales</taxon>
        <taxon>Aspergillaceae</taxon>
        <taxon>Aspergillus</taxon>
        <taxon>Aspergillus subgen. Circumdati</taxon>
    </lineage>
</organism>
<dbReference type="Gene3D" id="3.10.129.110">
    <property type="entry name" value="Polyketide synthase dehydratase"/>
    <property type="match status" value="1"/>
</dbReference>
<feature type="region of interest" description="N-terminal hotdog fold" evidence="8">
    <location>
        <begin position="1282"/>
        <end position="1413"/>
    </location>
</feature>
<dbReference type="InterPro" id="IPR006162">
    <property type="entry name" value="Ppantetheine_attach_site"/>
</dbReference>
<evidence type="ECO:0000259" key="10">
    <source>
        <dbReference type="PROSITE" id="PS50075"/>
    </source>
</evidence>
<evidence type="ECO:0000256" key="9">
    <source>
        <dbReference type="SAM" id="MobiDB-lite"/>
    </source>
</evidence>
<dbReference type="SMART" id="SM00827">
    <property type="entry name" value="PKS_AT"/>
    <property type="match status" value="1"/>
</dbReference>
<dbReference type="PROSITE" id="PS52004">
    <property type="entry name" value="KS3_2"/>
    <property type="match status" value="1"/>
</dbReference>
<evidence type="ECO:0000256" key="1">
    <source>
        <dbReference type="ARBA" id="ARBA00005179"/>
    </source>
</evidence>
<dbReference type="InterPro" id="IPR032088">
    <property type="entry name" value="SAT"/>
</dbReference>
<dbReference type="InterPro" id="IPR009081">
    <property type="entry name" value="PP-bd_ACP"/>
</dbReference>
<dbReference type="InterPro" id="IPR013120">
    <property type="entry name" value="FAR_NAD-bd"/>
</dbReference>
<comment type="pathway">
    <text evidence="1">Secondary metabolite biosynthesis.</text>
</comment>
<dbReference type="InterPro" id="IPR042104">
    <property type="entry name" value="PKS_dehydratase_sf"/>
</dbReference>
<keyword evidence="2" id="KW-0596">Phosphopantetheine</keyword>
<dbReference type="Gene3D" id="3.40.47.10">
    <property type="match status" value="1"/>
</dbReference>
<keyword evidence="4" id="KW-0808">Transferase</keyword>
<dbReference type="Proteomes" id="UP000253845">
    <property type="component" value="Unassembled WGS sequence"/>
</dbReference>
<dbReference type="EMBL" id="KZ851921">
    <property type="protein sequence ID" value="RDH18947.1"/>
    <property type="molecule type" value="Genomic_DNA"/>
</dbReference>
<dbReference type="Gene3D" id="3.40.366.10">
    <property type="entry name" value="Malonyl-Coenzyme A Acyl Carrier Protein, domain 2"/>
    <property type="match status" value="2"/>
</dbReference>
<dbReference type="PROSITE" id="PS52019">
    <property type="entry name" value="PKS_MFAS_DH"/>
    <property type="match status" value="1"/>
</dbReference>
<dbReference type="InterPro" id="IPR041068">
    <property type="entry name" value="HTH_51"/>
</dbReference>
<feature type="region of interest" description="Disordered" evidence="9">
    <location>
        <begin position="1728"/>
        <end position="1799"/>
    </location>
</feature>
<dbReference type="Pfam" id="PF07993">
    <property type="entry name" value="NAD_binding_4"/>
    <property type="match status" value="1"/>
</dbReference>